<dbReference type="RefSeq" id="WP_376835308.1">
    <property type="nucleotide sequence ID" value="NZ_JBHLSW010000004.1"/>
</dbReference>
<dbReference type="InterPro" id="IPR052037">
    <property type="entry name" value="LPS_export_LptA"/>
</dbReference>
<name>A0ABV6R1A9_9CAUL</name>
<evidence type="ECO:0000313" key="5">
    <source>
        <dbReference type="Proteomes" id="UP001589906"/>
    </source>
</evidence>
<reference evidence="4 5" key="1">
    <citation type="submission" date="2024-09" db="EMBL/GenBank/DDBJ databases">
        <authorList>
            <person name="Sun Q."/>
            <person name="Mori K."/>
        </authorList>
    </citation>
    <scope>NUCLEOTIDE SEQUENCE [LARGE SCALE GENOMIC DNA]</scope>
    <source>
        <strain evidence="4 5">NCAIM B.02621</strain>
    </source>
</reference>
<gene>
    <name evidence="4" type="ORF">ACFFGE_05890</name>
</gene>
<evidence type="ECO:0000256" key="2">
    <source>
        <dbReference type="SAM" id="SignalP"/>
    </source>
</evidence>
<feature type="signal peptide" evidence="2">
    <location>
        <begin position="1"/>
        <end position="19"/>
    </location>
</feature>
<proteinExistence type="predicted"/>
<protein>
    <submittedName>
        <fullName evidence="4">LptA/OstA family protein</fullName>
    </submittedName>
</protein>
<dbReference type="InterPro" id="IPR005653">
    <property type="entry name" value="OstA-like_N"/>
</dbReference>
<dbReference type="PANTHER" id="PTHR36504">
    <property type="entry name" value="LIPOPOLYSACCHARIDE EXPORT SYSTEM PROTEIN LPTA"/>
    <property type="match status" value="1"/>
</dbReference>
<dbReference type="Gene3D" id="2.60.450.10">
    <property type="entry name" value="Lipopolysaccharide (LPS) transport protein A like domain"/>
    <property type="match status" value="1"/>
</dbReference>
<feature type="domain" description="Organic solvent tolerance-like N-terminal" evidence="3">
    <location>
        <begin position="48"/>
        <end position="134"/>
    </location>
</feature>
<evidence type="ECO:0000259" key="3">
    <source>
        <dbReference type="Pfam" id="PF03968"/>
    </source>
</evidence>
<keyword evidence="5" id="KW-1185">Reference proteome</keyword>
<organism evidence="4 5">
    <name type="scientific">Brevundimonas balnearis</name>
    <dbReference type="NCBI Taxonomy" id="1572858"/>
    <lineage>
        <taxon>Bacteria</taxon>
        <taxon>Pseudomonadati</taxon>
        <taxon>Pseudomonadota</taxon>
        <taxon>Alphaproteobacteria</taxon>
        <taxon>Caulobacterales</taxon>
        <taxon>Caulobacteraceae</taxon>
        <taxon>Brevundimonas</taxon>
    </lineage>
</organism>
<sequence>MTKLTSILAVAVIAASAVAASVSAQTAPSREPIMYGANTGEYTPTGIALRGDAEILQGQNRLRAEAVEVTLTNGAITRIEASGGVYYVTPEQTLRGDRATYAVSTGVVTVTGDVILTQGQNVLTGSTATYDVDSRTARLSGGSSGRVEGVFYPEQN</sequence>
<dbReference type="EMBL" id="JBHLSW010000004">
    <property type="protein sequence ID" value="MFC0633407.1"/>
    <property type="molecule type" value="Genomic_DNA"/>
</dbReference>
<dbReference type="PANTHER" id="PTHR36504:SF1">
    <property type="entry name" value="LIPOPOLYSACCHARIDE EXPORT SYSTEM PROTEIN LPTA"/>
    <property type="match status" value="1"/>
</dbReference>
<dbReference type="Proteomes" id="UP001589906">
    <property type="component" value="Unassembled WGS sequence"/>
</dbReference>
<accession>A0ABV6R1A9</accession>
<comment type="caution">
    <text evidence="4">The sequence shown here is derived from an EMBL/GenBank/DDBJ whole genome shotgun (WGS) entry which is preliminary data.</text>
</comment>
<evidence type="ECO:0000256" key="1">
    <source>
        <dbReference type="ARBA" id="ARBA00022729"/>
    </source>
</evidence>
<evidence type="ECO:0000313" key="4">
    <source>
        <dbReference type="EMBL" id="MFC0633407.1"/>
    </source>
</evidence>
<dbReference type="Pfam" id="PF03968">
    <property type="entry name" value="LptD_N"/>
    <property type="match status" value="1"/>
</dbReference>
<keyword evidence="1 2" id="KW-0732">Signal</keyword>
<feature type="chain" id="PRO_5046594621" evidence="2">
    <location>
        <begin position="20"/>
        <end position="156"/>
    </location>
</feature>